<evidence type="ECO:0000256" key="5">
    <source>
        <dbReference type="ARBA" id="ARBA00022989"/>
    </source>
</evidence>
<feature type="transmembrane region" description="Helical" evidence="7">
    <location>
        <begin position="185"/>
        <end position="207"/>
    </location>
</feature>
<evidence type="ECO:0000259" key="8">
    <source>
        <dbReference type="PROSITE" id="PS50928"/>
    </source>
</evidence>
<dbReference type="InterPro" id="IPR000515">
    <property type="entry name" value="MetI-like"/>
</dbReference>
<dbReference type="AlphaFoldDB" id="A0AB73T357"/>
<evidence type="ECO:0000256" key="2">
    <source>
        <dbReference type="ARBA" id="ARBA00022448"/>
    </source>
</evidence>
<evidence type="ECO:0000256" key="1">
    <source>
        <dbReference type="ARBA" id="ARBA00004651"/>
    </source>
</evidence>
<dbReference type="RefSeq" id="WP_109626924.1">
    <property type="nucleotide sequence ID" value="NZ_CABJAT010000004.1"/>
</dbReference>
<comment type="subcellular location">
    <subcellularLocation>
        <location evidence="1 7">Cell membrane</location>
        <topology evidence="1 7">Multi-pass membrane protein</topology>
    </subcellularLocation>
</comment>
<name>A0AB73T357_9FIRM</name>
<evidence type="ECO:0000256" key="6">
    <source>
        <dbReference type="ARBA" id="ARBA00023136"/>
    </source>
</evidence>
<dbReference type="PANTHER" id="PTHR43744:SF9">
    <property type="entry name" value="POLYGALACTURONAN_RHAMNOGALACTURONAN TRANSPORT SYSTEM PERMEASE PROTEIN YTCP"/>
    <property type="match status" value="1"/>
</dbReference>
<dbReference type="InterPro" id="IPR035906">
    <property type="entry name" value="MetI-like_sf"/>
</dbReference>
<dbReference type="Pfam" id="PF00528">
    <property type="entry name" value="BPD_transp_1"/>
    <property type="match status" value="1"/>
</dbReference>
<evidence type="ECO:0000256" key="4">
    <source>
        <dbReference type="ARBA" id="ARBA00022692"/>
    </source>
</evidence>
<feature type="transmembrane region" description="Helical" evidence="7">
    <location>
        <begin position="79"/>
        <end position="100"/>
    </location>
</feature>
<evidence type="ECO:0000256" key="3">
    <source>
        <dbReference type="ARBA" id="ARBA00022475"/>
    </source>
</evidence>
<dbReference type="EMBL" id="QGGY01000007">
    <property type="protein sequence ID" value="PWJ75124.1"/>
    <property type="molecule type" value="Genomic_DNA"/>
</dbReference>
<comment type="similarity">
    <text evidence="7">Belongs to the binding-protein-dependent transport system permease family.</text>
</comment>
<feature type="transmembrane region" description="Helical" evidence="7">
    <location>
        <begin position="265"/>
        <end position="282"/>
    </location>
</feature>
<comment type="caution">
    <text evidence="9">The sequence shown here is derived from an EMBL/GenBank/DDBJ whole genome shotgun (WGS) entry which is preliminary data.</text>
</comment>
<dbReference type="PROSITE" id="PS50928">
    <property type="entry name" value="ABC_TM1"/>
    <property type="match status" value="1"/>
</dbReference>
<dbReference type="CDD" id="cd06261">
    <property type="entry name" value="TM_PBP2"/>
    <property type="match status" value="1"/>
</dbReference>
<evidence type="ECO:0000256" key="7">
    <source>
        <dbReference type="RuleBase" id="RU363032"/>
    </source>
</evidence>
<reference evidence="9 10" key="1">
    <citation type="submission" date="2018-05" db="EMBL/GenBank/DDBJ databases">
        <authorList>
            <person name="Goeker M."/>
            <person name="Huntemann M."/>
            <person name="Clum A."/>
            <person name="Pillay M."/>
            <person name="Palaniappan K."/>
            <person name="Varghese N."/>
            <person name="Mikhailova N."/>
            <person name="Stamatis D."/>
            <person name="Reddy T."/>
            <person name="Daum C."/>
            <person name="Shapiro N."/>
            <person name="Ivanova N."/>
            <person name="Kyrpides N."/>
            <person name="Woyke T."/>
        </authorList>
    </citation>
    <scope>NUCLEOTIDE SEQUENCE [LARGE SCALE GENOMIC DNA]</scope>
    <source>
        <strain evidence="9 10">DSM 26524</strain>
    </source>
</reference>
<dbReference type="GO" id="GO:0055085">
    <property type="term" value="P:transmembrane transport"/>
    <property type="evidence" value="ECO:0007669"/>
    <property type="project" value="InterPro"/>
</dbReference>
<gene>
    <name evidence="9" type="ORF">C7383_107131</name>
</gene>
<feature type="transmembrane region" description="Helical" evidence="7">
    <location>
        <begin position="12"/>
        <end position="39"/>
    </location>
</feature>
<keyword evidence="10" id="KW-1185">Reference proteome</keyword>
<dbReference type="Proteomes" id="UP000245412">
    <property type="component" value="Unassembled WGS sequence"/>
</dbReference>
<dbReference type="PROSITE" id="PS51257">
    <property type="entry name" value="PROKAR_LIPOPROTEIN"/>
    <property type="match status" value="1"/>
</dbReference>
<dbReference type="PANTHER" id="PTHR43744">
    <property type="entry name" value="ABC TRANSPORTER PERMEASE PROTEIN MG189-RELATED-RELATED"/>
    <property type="match status" value="1"/>
</dbReference>
<feature type="domain" description="ABC transmembrane type-1" evidence="8">
    <location>
        <begin position="71"/>
        <end position="282"/>
    </location>
</feature>
<feature type="transmembrane region" description="Helical" evidence="7">
    <location>
        <begin position="143"/>
        <end position="164"/>
    </location>
</feature>
<sequence>MKEYKSKGRLVFNIINYIIIIFMMLSCLVPLIHILALSFSGASYTDSNMVTLIPKGFTLAAYKYVMQNSMFWRAFGVTITRLAVGVPLGLLLTILAAYPLSKEEQYFPARKIYMWLFMFVMIFNAGLVPTYLLIKDLKMMDTIWALVLPMGVNVFNIVLMMNFFRGIPREIEESALVDGAKQHTILWKLYLPLAKPSIATITLFTFMGHWNSWMDGRIYMNSTSNYPLQTYLQNVLQSSDQVLLNSNNMQSIIERMAVSGQNLRAAQLFISMIPLLIIYPFLQKYFTAGLVMGSVKG</sequence>
<protein>
    <submittedName>
        <fullName evidence="9">Aldouronate transport system permease protein</fullName>
    </submittedName>
</protein>
<accession>A0AB73T357</accession>
<dbReference type="GO" id="GO:0005886">
    <property type="term" value="C:plasma membrane"/>
    <property type="evidence" value="ECO:0007669"/>
    <property type="project" value="UniProtKB-SubCell"/>
</dbReference>
<dbReference type="Gene3D" id="1.10.3720.10">
    <property type="entry name" value="MetI-like"/>
    <property type="match status" value="1"/>
</dbReference>
<evidence type="ECO:0000313" key="10">
    <source>
        <dbReference type="Proteomes" id="UP000245412"/>
    </source>
</evidence>
<organism evidence="9 10">
    <name type="scientific">Murimonas intestini</name>
    <dbReference type="NCBI Taxonomy" id="1337051"/>
    <lineage>
        <taxon>Bacteria</taxon>
        <taxon>Bacillati</taxon>
        <taxon>Bacillota</taxon>
        <taxon>Clostridia</taxon>
        <taxon>Lachnospirales</taxon>
        <taxon>Lachnospiraceae</taxon>
        <taxon>Murimonas</taxon>
    </lineage>
</organism>
<keyword evidence="5 7" id="KW-1133">Transmembrane helix</keyword>
<feature type="transmembrane region" description="Helical" evidence="7">
    <location>
        <begin position="112"/>
        <end position="131"/>
    </location>
</feature>
<keyword evidence="2 7" id="KW-0813">Transport</keyword>
<evidence type="ECO:0000313" key="9">
    <source>
        <dbReference type="EMBL" id="PWJ75124.1"/>
    </source>
</evidence>
<proteinExistence type="inferred from homology"/>
<dbReference type="SUPFAM" id="SSF161098">
    <property type="entry name" value="MetI-like"/>
    <property type="match status" value="1"/>
</dbReference>
<keyword evidence="6 7" id="KW-0472">Membrane</keyword>
<keyword evidence="4 7" id="KW-0812">Transmembrane</keyword>
<keyword evidence="3" id="KW-1003">Cell membrane</keyword>